<feature type="compositionally biased region" description="Basic and acidic residues" evidence="1">
    <location>
        <begin position="10"/>
        <end position="19"/>
    </location>
</feature>
<dbReference type="Proteomes" id="UP001152795">
    <property type="component" value="Unassembled WGS sequence"/>
</dbReference>
<reference evidence="2" key="1">
    <citation type="submission" date="2020-04" db="EMBL/GenBank/DDBJ databases">
        <authorList>
            <person name="Alioto T."/>
            <person name="Alioto T."/>
            <person name="Gomez Garrido J."/>
        </authorList>
    </citation>
    <scope>NUCLEOTIDE SEQUENCE</scope>
    <source>
        <strain evidence="2">A484AB</strain>
    </source>
</reference>
<organism evidence="2 3">
    <name type="scientific">Paramuricea clavata</name>
    <name type="common">Red gorgonian</name>
    <name type="synonym">Violescent sea-whip</name>
    <dbReference type="NCBI Taxonomy" id="317549"/>
    <lineage>
        <taxon>Eukaryota</taxon>
        <taxon>Metazoa</taxon>
        <taxon>Cnidaria</taxon>
        <taxon>Anthozoa</taxon>
        <taxon>Octocorallia</taxon>
        <taxon>Malacalcyonacea</taxon>
        <taxon>Plexauridae</taxon>
        <taxon>Paramuricea</taxon>
    </lineage>
</organism>
<feature type="compositionally biased region" description="Basic and acidic residues" evidence="1">
    <location>
        <begin position="37"/>
        <end position="60"/>
    </location>
</feature>
<dbReference type="EMBL" id="CACRXK020031359">
    <property type="protein sequence ID" value="CAB4043031.1"/>
    <property type="molecule type" value="Genomic_DNA"/>
</dbReference>
<name>A0A7D9M4T9_PARCT</name>
<comment type="caution">
    <text evidence="2">The sequence shown here is derived from an EMBL/GenBank/DDBJ whole genome shotgun (WGS) entry which is preliminary data.</text>
</comment>
<dbReference type="AlphaFoldDB" id="A0A7D9M4T9"/>
<proteinExistence type="predicted"/>
<evidence type="ECO:0000313" key="2">
    <source>
        <dbReference type="EMBL" id="CAB4043031.1"/>
    </source>
</evidence>
<dbReference type="OrthoDB" id="10034127at2759"/>
<feature type="non-terminal residue" evidence="2">
    <location>
        <position position="1"/>
    </location>
</feature>
<evidence type="ECO:0000256" key="1">
    <source>
        <dbReference type="SAM" id="MobiDB-lite"/>
    </source>
</evidence>
<feature type="region of interest" description="Disordered" evidence="1">
    <location>
        <begin position="1"/>
        <end position="60"/>
    </location>
</feature>
<feature type="compositionally biased region" description="Acidic residues" evidence="1">
    <location>
        <begin position="20"/>
        <end position="36"/>
    </location>
</feature>
<protein>
    <submittedName>
        <fullName evidence="2">Uncharacterized protein</fullName>
    </submittedName>
</protein>
<accession>A0A7D9M4T9</accession>
<evidence type="ECO:0000313" key="3">
    <source>
        <dbReference type="Proteomes" id="UP001152795"/>
    </source>
</evidence>
<sequence length="237" mass="26943">NHYPAGPHAQLHDDPHAQLDDVEPIDQDQQLEDERDDHDTQRDDAERDDAGSDEVHTICDPEATQKEYALQTSQASSCDLSQELDIKPSQPKLQKCPINTNFPSKKTRSFNASWLSKCCKAFCFACKNVGSRSSADTTFTVTGFRKCTNALDKDKGFIKHQKSEVHKVCYEKWKAKLRISDGQDTSILEKLVPDQAKTIQNNREYFKLLFQYVIWFATNEIAFWGHDEAADSKNPGN</sequence>
<gene>
    <name evidence="2" type="ORF">PACLA_8A005105</name>
</gene>
<keyword evidence="3" id="KW-1185">Reference proteome</keyword>